<dbReference type="GO" id="GO:0016887">
    <property type="term" value="F:ATP hydrolysis activity"/>
    <property type="evidence" value="ECO:0007669"/>
    <property type="project" value="InterPro"/>
</dbReference>
<gene>
    <name evidence="5" type="primary">lptB_2</name>
    <name evidence="5" type="ORF">RIdsm_00876</name>
</gene>
<dbReference type="GO" id="GO:0005524">
    <property type="term" value="F:ATP binding"/>
    <property type="evidence" value="ECO:0007669"/>
    <property type="project" value="UniProtKB-KW"/>
</dbReference>
<dbReference type="KEGG" id="rid:RIdsm_00876"/>
<dbReference type="InterPro" id="IPR003593">
    <property type="entry name" value="AAA+_ATPase"/>
</dbReference>
<keyword evidence="3 5" id="KW-0067">ATP-binding</keyword>
<dbReference type="RefSeq" id="WP_235607832.1">
    <property type="nucleotide sequence ID" value="NZ_CAXRJZ010000124.1"/>
</dbReference>
<accession>A0A5P3A6S0</accession>
<dbReference type="InterPro" id="IPR027417">
    <property type="entry name" value="P-loop_NTPase"/>
</dbReference>
<dbReference type="Pfam" id="PF00005">
    <property type="entry name" value="ABC_tran"/>
    <property type="match status" value="1"/>
</dbReference>
<evidence type="ECO:0000256" key="1">
    <source>
        <dbReference type="ARBA" id="ARBA00022448"/>
    </source>
</evidence>
<dbReference type="InterPro" id="IPR003439">
    <property type="entry name" value="ABC_transporter-like_ATP-bd"/>
</dbReference>
<dbReference type="PROSITE" id="PS50893">
    <property type="entry name" value="ABC_TRANSPORTER_2"/>
    <property type="match status" value="1"/>
</dbReference>
<evidence type="ECO:0000256" key="2">
    <source>
        <dbReference type="ARBA" id="ARBA00022741"/>
    </source>
</evidence>
<dbReference type="AlphaFoldDB" id="A0A5P3A6S0"/>
<dbReference type="PANTHER" id="PTHR45772">
    <property type="entry name" value="CONSERVED COMPONENT OF ABC TRANSPORTER FOR NATURAL AMINO ACIDS-RELATED"/>
    <property type="match status" value="1"/>
</dbReference>
<dbReference type="InterPro" id="IPR051120">
    <property type="entry name" value="ABC_AA/LPS_Transport"/>
</dbReference>
<keyword evidence="2" id="KW-0547">Nucleotide-binding</keyword>
<reference evidence="5 6" key="1">
    <citation type="submission" date="2018-08" db="EMBL/GenBank/DDBJ databases">
        <title>Genetic Globetrotter - A new plasmid hitch-hiking vast phylogenetic and geographic distances.</title>
        <authorList>
            <person name="Vollmers J."/>
            <person name="Petersen J."/>
        </authorList>
    </citation>
    <scope>NUCLEOTIDE SEQUENCE [LARGE SCALE GENOMIC DNA]</scope>
    <source>
        <strain evidence="5 6">DSM 26383</strain>
    </source>
</reference>
<keyword evidence="1" id="KW-0813">Transport</keyword>
<dbReference type="EMBL" id="CP031598">
    <property type="protein sequence ID" value="QEW25092.1"/>
    <property type="molecule type" value="Genomic_DNA"/>
</dbReference>
<dbReference type="Gene3D" id="3.40.50.300">
    <property type="entry name" value="P-loop containing nucleotide triphosphate hydrolases"/>
    <property type="match status" value="1"/>
</dbReference>
<keyword evidence="5" id="KW-0378">Hydrolase</keyword>
<evidence type="ECO:0000313" key="5">
    <source>
        <dbReference type="EMBL" id="QEW25092.1"/>
    </source>
</evidence>
<dbReference type="SMART" id="SM00382">
    <property type="entry name" value="AAA"/>
    <property type="match status" value="1"/>
</dbReference>
<proteinExistence type="predicted"/>
<name>A0A5P3A6S0_9RHOB</name>
<organism evidence="5 6">
    <name type="scientific">Roseovarius indicus</name>
    <dbReference type="NCBI Taxonomy" id="540747"/>
    <lineage>
        <taxon>Bacteria</taxon>
        <taxon>Pseudomonadati</taxon>
        <taxon>Pseudomonadota</taxon>
        <taxon>Alphaproteobacteria</taxon>
        <taxon>Rhodobacterales</taxon>
        <taxon>Roseobacteraceae</taxon>
        <taxon>Roseovarius</taxon>
    </lineage>
</organism>
<evidence type="ECO:0000313" key="6">
    <source>
        <dbReference type="Proteomes" id="UP000325785"/>
    </source>
</evidence>
<dbReference type="SUPFAM" id="SSF52540">
    <property type="entry name" value="P-loop containing nucleoside triphosphate hydrolases"/>
    <property type="match status" value="1"/>
</dbReference>
<dbReference type="PANTHER" id="PTHR45772:SF8">
    <property type="entry name" value="HIGH-AFFINITY BRANCHED-CHAIN AMINO ACID TRANSPORT ATP-BINDING PROTEIN"/>
    <property type="match status" value="1"/>
</dbReference>
<evidence type="ECO:0000256" key="3">
    <source>
        <dbReference type="ARBA" id="ARBA00022840"/>
    </source>
</evidence>
<protein>
    <submittedName>
        <fullName evidence="5">Lipopolysaccharide export system ATP-binding protein LptB</fullName>
        <ecNumber evidence="5">3.6.3.-</ecNumber>
    </submittedName>
</protein>
<feature type="domain" description="ABC transporter" evidence="4">
    <location>
        <begin position="13"/>
        <end position="243"/>
    </location>
</feature>
<dbReference type="EC" id="3.6.3.-" evidence="5"/>
<sequence>MTDTMTDTATPILSTTNIGKQFGGVKALEGIDFALAEGELRCLIGPNGAGKSTFFRCLTKQYQPTTGKVFFRGRNVSRLKTHEIARLGIGIKTQVPNVFDGLTVRENLHLAASARMSGHEASTACDEAIERMALQRIVHERLDRLSHGQRQWVELAMIITSRPFLILLDEPTAGMTSEEVGKTVELIHEINRDTALVIVEHDMNFVRAIARKVTVFHQGKIFAEESADEIMRDPKVGEIYLGKRNTVQ</sequence>
<evidence type="ECO:0000259" key="4">
    <source>
        <dbReference type="PROSITE" id="PS50893"/>
    </source>
</evidence>
<dbReference type="Proteomes" id="UP000325785">
    <property type="component" value="Chromosome"/>
</dbReference>
<dbReference type="CDD" id="cd03219">
    <property type="entry name" value="ABC_Mj1267_LivG_branched"/>
    <property type="match status" value="1"/>
</dbReference>
<dbReference type="GO" id="GO:0005886">
    <property type="term" value="C:plasma membrane"/>
    <property type="evidence" value="ECO:0007669"/>
    <property type="project" value="TreeGrafter"/>
</dbReference>